<keyword evidence="2" id="KW-0143">Chaperone</keyword>
<dbReference type="Pfam" id="PF01730">
    <property type="entry name" value="UreF"/>
    <property type="match status" value="1"/>
</dbReference>
<protein>
    <submittedName>
        <fullName evidence="3">Urease accessory protein</fullName>
    </submittedName>
</protein>
<evidence type="ECO:0000313" key="3">
    <source>
        <dbReference type="EMBL" id="TQL76637.1"/>
    </source>
</evidence>
<proteinExistence type="predicted"/>
<comment type="caution">
    <text evidence="3">The sequence shown here is derived from an EMBL/GenBank/DDBJ whole genome shotgun (WGS) entry which is preliminary data.</text>
</comment>
<sequence>MSGEFGALLLSDARLPIGGHAYSAGLEPGLLDGMSATDIPRYLEARLRTVGFVEAAAAVLAHRTVTRDPDGLGTVHDALLARTPSAPARQVSAMLGRGLYRLGTRLWPDHPAITALRGLGNAPQRPVAFGVVAAAMNLDAEHIARSSLYDDAQTVASAALKLAPADPVDVVGWVLAAEPTISRLVSEAVAEWTPDTLPSVTAPQIEVWSLDHKHRTRRIFVA</sequence>
<dbReference type="Proteomes" id="UP000317043">
    <property type="component" value="Unassembled WGS sequence"/>
</dbReference>
<dbReference type="InterPro" id="IPR038277">
    <property type="entry name" value="UreF_sf"/>
</dbReference>
<dbReference type="RefSeq" id="WP_142038321.1">
    <property type="nucleotide sequence ID" value="NZ_JBHTGS010000001.1"/>
</dbReference>
<dbReference type="OrthoDB" id="3382047at2"/>
<dbReference type="AlphaFoldDB" id="A0A543AVN3"/>
<evidence type="ECO:0000256" key="2">
    <source>
        <dbReference type="ARBA" id="ARBA00023186"/>
    </source>
</evidence>
<organism evidence="3 4">
    <name type="scientific">Stackebrandtia endophytica</name>
    <dbReference type="NCBI Taxonomy" id="1496996"/>
    <lineage>
        <taxon>Bacteria</taxon>
        <taxon>Bacillati</taxon>
        <taxon>Actinomycetota</taxon>
        <taxon>Actinomycetes</taxon>
        <taxon>Glycomycetales</taxon>
        <taxon>Glycomycetaceae</taxon>
        <taxon>Stackebrandtia</taxon>
    </lineage>
</organism>
<keyword evidence="1" id="KW-0996">Nickel insertion</keyword>
<evidence type="ECO:0000313" key="4">
    <source>
        <dbReference type="Proteomes" id="UP000317043"/>
    </source>
</evidence>
<evidence type="ECO:0000256" key="1">
    <source>
        <dbReference type="ARBA" id="ARBA00022988"/>
    </source>
</evidence>
<dbReference type="GO" id="GO:0016151">
    <property type="term" value="F:nickel cation binding"/>
    <property type="evidence" value="ECO:0007669"/>
    <property type="project" value="InterPro"/>
</dbReference>
<dbReference type="EMBL" id="VFOW01000001">
    <property type="protein sequence ID" value="TQL76637.1"/>
    <property type="molecule type" value="Genomic_DNA"/>
</dbReference>
<dbReference type="PIRSF" id="PIRSF009467">
    <property type="entry name" value="Ureas_acces_UreF"/>
    <property type="match status" value="1"/>
</dbReference>
<dbReference type="Gene3D" id="1.10.4190.10">
    <property type="entry name" value="Urease accessory protein UreF"/>
    <property type="match status" value="1"/>
</dbReference>
<reference evidence="3 4" key="1">
    <citation type="submission" date="2019-06" db="EMBL/GenBank/DDBJ databases">
        <title>Sequencing the genomes of 1000 actinobacteria strains.</title>
        <authorList>
            <person name="Klenk H.-P."/>
        </authorList>
    </citation>
    <scope>NUCLEOTIDE SEQUENCE [LARGE SCALE GENOMIC DNA]</scope>
    <source>
        <strain evidence="3 4">DSM 45928</strain>
    </source>
</reference>
<name>A0A543AVN3_9ACTN</name>
<keyword evidence="4" id="KW-1185">Reference proteome</keyword>
<dbReference type="PANTHER" id="PTHR33620">
    <property type="entry name" value="UREASE ACCESSORY PROTEIN F"/>
    <property type="match status" value="1"/>
</dbReference>
<accession>A0A543AVN3</accession>
<dbReference type="InParanoid" id="A0A543AVN3"/>
<dbReference type="InterPro" id="IPR002639">
    <property type="entry name" value="UreF"/>
</dbReference>
<gene>
    <name evidence="3" type="ORF">FB566_2170</name>
</gene>
<dbReference type="PANTHER" id="PTHR33620:SF1">
    <property type="entry name" value="UREASE ACCESSORY PROTEIN F"/>
    <property type="match status" value="1"/>
</dbReference>